<dbReference type="Proteomes" id="UP000290649">
    <property type="component" value="Unassembled WGS sequence"/>
</dbReference>
<comment type="caution">
    <text evidence="1">The sequence shown here is derived from an EMBL/GenBank/DDBJ whole genome shotgun (WGS) entry which is preliminary data.</text>
</comment>
<evidence type="ECO:0000313" key="2">
    <source>
        <dbReference type="Proteomes" id="UP000290649"/>
    </source>
</evidence>
<gene>
    <name evidence="1" type="primary">ytxC</name>
    <name evidence="1" type="ORF">DS745_19485</name>
</gene>
<sequence>MLWEGLSLIEIYLQNKLDRYDLLTNFKAGLQAFIKNEEVELSEVSDKLFIKVDDTVDFNETIKPALTKVLKKHVVETKEDAWLLDIIENIFFYENEEEQSHILVMAKSILAGERLDLPNVTKLFSTEKIIEDAFNTFLTRDCNFCYDSFLTFRLRGYLDKLIDCVEMAIDEFRLEQEYQNLLESLRFYLKKRLPRLNCVHLVIDKEIFFYDEFFQPISDEKLETFLDREIVFEKEIPIQEMVISPLVSIAPKEVHLYSNDIDSGVIHSIQNIFQEKVQIYSKSVFEKKNYKMH</sequence>
<dbReference type="AlphaFoldDB" id="A0A4Q0VRG5"/>
<evidence type="ECO:0000313" key="1">
    <source>
        <dbReference type="EMBL" id="RXI98507.1"/>
    </source>
</evidence>
<name>A0A4Q0VRG5_9BACI</name>
<dbReference type="InterPro" id="IPR014199">
    <property type="entry name" value="Spore_YtxC"/>
</dbReference>
<protein>
    <submittedName>
        <fullName evidence="1">Putative sporulation protein YtxC</fullName>
    </submittedName>
</protein>
<accession>A0A4Q0VRG5</accession>
<dbReference type="OrthoDB" id="2986513at2"/>
<dbReference type="NCBIfam" id="TIGR02834">
    <property type="entry name" value="spo_ytxC"/>
    <property type="match status" value="1"/>
</dbReference>
<proteinExistence type="predicted"/>
<organism evidence="1 2">
    <name type="scientific">Anaerobacillus alkaliphilus</name>
    <dbReference type="NCBI Taxonomy" id="1548597"/>
    <lineage>
        <taxon>Bacteria</taxon>
        <taxon>Bacillati</taxon>
        <taxon>Bacillota</taxon>
        <taxon>Bacilli</taxon>
        <taxon>Bacillales</taxon>
        <taxon>Bacillaceae</taxon>
        <taxon>Anaerobacillus</taxon>
    </lineage>
</organism>
<dbReference type="EMBL" id="QOUX01000046">
    <property type="protein sequence ID" value="RXI98507.1"/>
    <property type="molecule type" value="Genomic_DNA"/>
</dbReference>
<dbReference type="Pfam" id="PF08812">
    <property type="entry name" value="YtxC"/>
    <property type="match status" value="1"/>
</dbReference>
<keyword evidence="2" id="KW-1185">Reference proteome</keyword>
<reference evidence="1 2" key="1">
    <citation type="journal article" date="2019" name="Int. J. Syst. Evol. Microbiol.">
        <title>Anaerobacillus alkaliphilus sp. nov., a novel alkaliphilic and moderately halophilic bacterium.</title>
        <authorList>
            <person name="Borsodi A.K."/>
            <person name="Aszalos J.M."/>
            <person name="Bihari P."/>
            <person name="Nagy I."/>
            <person name="Schumann P."/>
            <person name="Sproer C."/>
            <person name="Kovacs A.L."/>
            <person name="Boka K."/>
            <person name="Dobosy P."/>
            <person name="Ovari M."/>
            <person name="Szili-Kovacs T."/>
            <person name="Toth E."/>
        </authorList>
    </citation>
    <scope>NUCLEOTIDE SEQUENCE [LARGE SCALE GENOMIC DNA]</scope>
    <source>
        <strain evidence="1 2">B16-10</strain>
    </source>
</reference>